<reference evidence="11 12" key="1">
    <citation type="submission" date="2019-11" db="EMBL/GenBank/DDBJ databases">
        <title>Novel species isolated from a subtropical stream in China.</title>
        <authorList>
            <person name="Lu H."/>
        </authorList>
    </citation>
    <scope>NUCLEOTIDE SEQUENCE [LARGE SCALE GENOMIC DNA]</scope>
    <source>
        <strain evidence="11 12">FT25W</strain>
    </source>
</reference>
<dbReference type="FunFam" id="2.40.30.170:FF:000010">
    <property type="entry name" value="Efflux RND transporter periplasmic adaptor subunit"/>
    <property type="match status" value="1"/>
</dbReference>
<keyword evidence="2" id="KW-0813">Transport</keyword>
<feature type="domain" description="Heavy metal binding" evidence="6">
    <location>
        <begin position="47"/>
        <end position="74"/>
    </location>
</feature>
<evidence type="ECO:0000313" key="12">
    <source>
        <dbReference type="Proteomes" id="UP000481037"/>
    </source>
</evidence>
<evidence type="ECO:0000256" key="4">
    <source>
        <dbReference type="ARBA" id="ARBA00023065"/>
    </source>
</evidence>
<dbReference type="EMBL" id="WKJM01000018">
    <property type="protein sequence ID" value="MRX10109.1"/>
    <property type="molecule type" value="Genomic_DNA"/>
</dbReference>
<dbReference type="InterPro" id="IPR006143">
    <property type="entry name" value="RND_pump_MFP"/>
</dbReference>
<dbReference type="InterPro" id="IPR051909">
    <property type="entry name" value="MFP_Cation_Efflux"/>
</dbReference>
<dbReference type="GO" id="GO:0030288">
    <property type="term" value="C:outer membrane-bounded periplasmic space"/>
    <property type="evidence" value="ECO:0007669"/>
    <property type="project" value="TreeGrafter"/>
</dbReference>
<dbReference type="Proteomes" id="UP000481037">
    <property type="component" value="Unassembled WGS sequence"/>
</dbReference>
<feature type="chain" id="PRO_5026915451" evidence="5">
    <location>
        <begin position="21"/>
        <end position="407"/>
    </location>
</feature>
<protein>
    <submittedName>
        <fullName evidence="11">Efflux RND transporter periplasmic adaptor subunit</fullName>
    </submittedName>
</protein>
<keyword evidence="4" id="KW-0406">Ion transport</keyword>
<dbReference type="GO" id="GO:0016020">
    <property type="term" value="C:membrane"/>
    <property type="evidence" value="ECO:0007669"/>
    <property type="project" value="InterPro"/>
</dbReference>
<evidence type="ECO:0000313" key="11">
    <source>
        <dbReference type="EMBL" id="MRX10109.1"/>
    </source>
</evidence>
<dbReference type="RefSeq" id="WP_154364525.1">
    <property type="nucleotide sequence ID" value="NZ_WKJM01000018.1"/>
</dbReference>
<dbReference type="InterPro" id="IPR058792">
    <property type="entry name" value="Beta-barrel_RND_2"/>
</dbReference>
<keyword evidence="12" id="KW-1185">Reference proteome</keyword>
<dbReference type="GO" id="GO:0060003">
    <property type="term" value="P:copper ion export"/>
    <property type="evidence" value="ECO:0007669"/>
    <property type="project" value="TreeGrafter"/>
</dbReference>
<evidence type="ECO:0000256" key="5">
    <source>
        <dbReference type="SAM" id="SignalP"/>
    </source>
</evidence>
<dbReference type="GO" id="GO:0022857">
    <property type="term" value="F:transmembrane transporter activity"/>
    <property type="evidence" value="ECO:0007669"/>
    <property type="project" value="InterPro"/>
</dbReference>
<accession>A0A6L5QK64</accession>
<dbReference type="InterPro" id="IPR058649">
    <property type="entry name" value="CzcB_C"/>
</dbReference>
<feature type="domain" description="CusB-like three alpha-helical bundle" evidence="7">
    <location>
        <begin position="160"/>
        <end position="208"/>
    </location>
</feature>
<name>A0A6L5QK64_9BURK</name>
<feature type="domain" description="CusB-like barrel-sandwich hybrid" evidence="8">
    <location>
        <begin position="124"/>
        <end position="242"/>
    </location>
</feature>
<dbReference type="NCBIfam" id="TIGR01730">
    <property type="entry name" value="RND_mfp"/>
    <property type="match status" value="1"/>
</dbReference>
<dbReference type="Pfam" id="PF19335">
    <property type="entry name" value="HMBD"/>
    <property type="match status" value="1"/>
</dbReference>
<evidence type="ECO:0000259" key="9">
    <source>
        <dbReference type="Pfam" id="PF25954"/>
    </source>
</evidence>
<evidence type="ECO:0000256" key="3">
    <source>
        <dbReference type="ARBA" id="ARBA00022729"/>
    </source>
</evidence>
<dbReference type="Pfam" id="PF25919">
    <property type="entry name" value="BSH_CusB"/>
    <property type="match status" value="1"/>
</dbReference>
<feature type="domain" description="CzcB-like C-terminal circularly permuted SH3-like" evidence="10">
    <location>
        <begin position="330"/>
        <end position="389"/>
    </location>
</feature>
<dbReference type="Gene3D" id="2.40.30.170">
    <property type="match status" value="1"/>
</dbReference>
<proteinExistence type="inferred from homology"/>
<comment type="caution">
    <text evidence="11">The sequence shown here is derived from an EMBL/GenBank/DDBJ whole genome shotgun (WGS) entry which is preliminary data.</text>
</comment>
<evidence type="ECO:0000259" key="8">
    <source>
        <dbReference type="Pfam" id="PF25919"/>
    </source>
</evidence>
<dbReference type="InterPro" id="IPR045800">
    <property type="entry name" value="HMBD"/>
</dbReference>
<gene>
    <name evidence="11" type="ORF">GJ697_19915</name>
</gene>
<dbReference type="Gene3D" id="2.40.420.20">
    <property type="match status" value="1"/>
</dbReference>
<evidence type="ECO:0000256" key="1">
    <source>
        <dbReference type="ARBA" id="ARBA00009477"/>
    </source>
</evidence>
<dbReference type="Gene3D" id="6.10.140.730">
    <property type="match status" value="1"/>
</dbReference>
<dbReference type="Pfam" id="PF25869">
    <property type="entry name" value="3HB_CusB"/>
    <property type="match status" value="1"/>
</dbReference>
<evidence type="ECO:0000259" key="7">
    <source>
        <dbReference type="Pfam" id="PF25869"/>
    </source>
</evidence>
<comment type="similarity">
    <text evidence="1">Belongs to the membrane fusion protein (MFP) (TC 8.A.1) family.</text>
</comment>
<dbReference type="Gene3D" id="2.40.50.100">
    <property type="match status" value="1"/>
</dbReference>
<dbReference type="FunFam" id="2.40.420.20:FF:000003">
    <property type="entry name" value="Cation efflux system protein cusB"/>
    <property type="match status" value="1"/>
</dbReference>
<dbReference type="InterPro" id="IPR058791">
    <property type="entry name" value="3HB_CusB"/>
</dbReference>
<dbReference type="SUPFAM" id="SSF111369">
    <property type="entry name" value="HlyD-like secretion proteins"/>
    <property type="match status" value="1"/>
</dbReference>
<feature type="signal peptide" evidence="5">
    <location>
        <begin position="1"/>
        <end position="20"/>
    </location>
</feature>
<dbReference type="GO" id="GO:0046914">
    <property type="term" value="F:transition metal ion binding"/>
    <property type="evidence" value="ECO:0007669"/>
    <property type="project" value="TreeGrafter"/>
</dbReference>
<dbReference type="InterPro" id="IPR058790">
    <property type="entry name" value="BSH_CusB"/>
</dbReference>
<evidence type="ECO:0000259" key="6">
    <source>
        <dbReference type="Pfam" id="PF19335"/>
    </source>
</evidence>
<dbReference type="Pfam" id="PF25975">
    <property type="entry name" value="CzcB_C"/>
    <property type="match status" value="1"/>
</dbReference>
<dbReference type="GO" id="GO:0015679">
    <property type="term" value="P:plasma membrane copper ion transport"/>
    <property type="evidence" value="ECO:0007669"/>
    <property type="project" value="TreeGrafter"/>
</dbReference>
<dbReference type="PANTHER" id="PTHR30097:SF15">
    <property type="entry name" value="CATION EFFLUX SYSTEM PROTEIN CUSB"/>
    <property type="match status" value="1"/>
</dbReference>
<evidence type="ECO:0000259" key="10">
    <source>
        <dbReference type="Pfam" id="PF25975"/>
    </source>
</evidence>
<evidence type="ECO:0000256" key="2">
    <source>
        <dbReference type="ARBA" id="ARBA00022448"/>
    </source>
</evidence>
<dbReference type="PANTHER" id="PTHR30097">
    <property type="entry name" value="CATION EFFLUX SYSTEM PROTEIN CUSB"/>
    <property type="match status" value="1"/>
</dbReference>
<organism evidence="11 12">
    <name type="scientific">Duganella alba</name>
    <dbReference type="NCBI Taxonomy" id="2666081"/>
    <lineage>
        <taxon>Bacteria</taxon>
        <taxon>Pseudomonadati</taxon>
        <taxon>Pseudomonadota</taxon>
        <taxon>Betaproteobacteria</taxon>
        <taxon>Burkholderiales</taxon>
        <taxon>Oxalobacteraceae</taxon>
        <taxon>Telluria group</taxon>
        <taxon>Duganella</taxon>
    </lineage>
</organism>
<sequence length="407" mass="42979">MKQSTMMISLAVAVSLAATAGYQFGTRHGQPAQAAAAPAPKEKKVLYWHDPMVPGQKFDKPGKSPFMDMQLVPVYADDSVADNGVRINPRVQQNLGIRTAAVEMGRLAAPLAAVGAVAYNERDVVLVQARANGYIERLHVRAPLDPVRQGQALADVYMPDWVAAQEEYLAVRRMAGADSLLDAARQRMRLAGMSDTQIQLVDSSGKLHPRLTITAPASGIVTELTAREGMTVSAGAPLFRINGTATVWIEAEIPEQAGAKVHAGVPVEAHAAALPGITFKGSVSALLPELNPATRTIKARIELANPSRRLTPGMFVNVSLHPAAGSDVLLVPSEAVIRTGTRTVVMVAQEGGGFAPVEVEAAAEADGKTEIRSGLHAGDKVVVSGQFLIDSDASLRGTAMRMDGARP</sequence>
<dbReference type="Pfam" id="PF25954">
    <property type="entry name" value="Beta-barrel_RND_2"/>
    <property type="match status" value="1"/>
</dbReference>
<dbReference type="AlphaFoldDB" id="A0A6L5QK64"/>
<keyword evidence="3 5" id="KW-0732">Signal</keyword>
<feature type="domain" description="CusB-like beta-barrel" evidence="9">
    <location>
        <begin position="246"/>
        <end position="322"/>
    </location>
</feature>